<dbReference type="InterPro" id="IPR017871">
    <property type="entry name" value="ABC_transporter-like_CS"/>
</dbReference>
<evidence type="ECO:0000256" key="1">
    <source>
        <dbReference type="ARBA" id="ARBA00004413"/>
    </source>
</evidence>
<dbReference type="EMBL" id="AP009493">
    <property type="protein sequence ID" value="BAG20089.1"/>
    <property type="molecule type" value="Genomic_DNA"/>
</dbReference>
<comment type="similarity">
    <text evidence="10">Belongs to the ABC transporter superfamily. Drug exporter-1 (DrugE1) (TC 3.A.1.105) family.</text>
</comment>
<dbReference type="InterPro" id="IPR003593">
    <property type="entry name" value="AAA+_ATPase"/>
</dbReference>
<dbReference type="AlphaFoldDB" id="B1VL61"/>
<keyword evidence="8" id="KW-0472">Membrane</keyword>
<dbReference type="GO" id="GO:0046677">
    <property type="term" value="P:response to antibiotic"/>
    <property type="evidence" value="ECO:0007669"/>
    <property type="project" value="UniProtKB-KW"/>
</dbReference>
<dbReference type="SMART" id="SM00382">
    <property type="entry name" value="AAA"/>
    <property type="match status" value="1"/>
</dbReference>
<feature type="domain" description="ABC transporter" evidence="11">
    <location>
        <begin position="6"/>
        <end position="236"/>
    </location>
</feature>
<dbReference type="InterPro" id="IPR027417">
    <property type="entry name" value="P-loop_NTPase"/>
</dbReference>
<dbReference type="PANTHER" id="PTHR42711:SF19">
    <property type="entry name" value="DOXORUBICIN RESISTANCE ATP-BINDING PROTEIN DRRA"/>
    <property type="match status" value="1"/>
</dbReference>
<evidence type="ECO:0000259" key="11">
    <source>
        <dbReference type="PROSITE" id="PS50893"/>
    </source>
</evidence>
<keyword evidence="6 12" id="KW-0067">ATP-binding</keyword>
<protein>
    <recommendedName>
        <fullName evidence="2">ABC-type xenobiotic transporter</fullName>
        <ecNumber evidence="2">7.6.2.2</ecNumber>
    </recommendedName>
</protein>
<accession>B1VL61</accession>
<dbReference type="InterPro" id="IPR003439">
    <property type="entry name" value="ABC_transporter-like_ATP-bd"/>
</dbReference>
<dbReference type="NCBIfam" id="TIGR01188">
    <property type="entry name" value="drrA"/>
    <property type="match status" value="1"/>
</dbReference>
<proteinExistence type="inferred from homology"/>
<evidence type="ECO:0000256" key="5">
    <source>
        <dbReference type="ARBA" id="ARBA00022741"/>
    </source>
</evidence>
<dbReference type="Pfam" id="PF00005">
    <property type="entry name" value="ABC_tran"/>
    <property type="match status" value="1"/>
</dbReference>
<evidence type="ECO:0000256" key="10">
    <source>
        <dbReference type="ARBA" id="ARBA00049985"/>
    </source>
</evidence>
<keyword evidence="5" id="KW-0547">Nucleotide-binding</keyword>
<evidence type="ECO:0000256" key="7">
    <source>
        <dbReference type="ARBA" id="ARBA00022967"/>
    </source>
</evidence>
<dbReference type="GO" id="GO:1900753">
    <property type="term" value="P:doxorubicin transport"/>
    <property type="evidence" value="ECO:0007669"/>
    <property type="project" value="InterPro"/>
</dbReference>
<dbReference type="RefSeq" id="WP_012379761.1">
    <property type="nucleotide sequence ID" value="NC_010572.1"/>
</dbReference>
<keyword evidence="4" id="KW-1003">Cell membrane</keyword>
<evidence type="ECO:0000256" key="8">
    <source>
        <dbReference type="ARBA" id="ARBA00023136"/>
    </source>
</evidence>
<evidence type="ECO:0000256" key="6">
    <source>
        <dbReference type="ARBA" id="ARBA00022840"/>
    </source>
</evidence>
<dbReference type="PROSITE" id="PS50893">
    <property type="entry name" value="ABC_TRANSPORTER_2"/>
    <property type="match status" value="1"/>
</dbReference>
<dbReference type="HOGENOM" id="CLU_000604_1_2_11"/>
<dbReference type="InterPro" id="IPR005894">
    <property type="entry name" value="DrrA"/>
</dbReference>
<dbReference type="SUPFAM" id="SSF52540">
    <property type="entry name" value="P-loop containing nucleoside triphosphate hydrolases"/>
    <property type="match status" value="1"/>
</dbReference>
<evidence type="ECO:0000256" key="2">
    <source>
        <dbReference type="ARBA" id="ARBA00012191"/>
    </source>
</evidence>
<dbReference type="eggNOG" id="COG1131">
    <property type="taxonomic scope" value="Bacteria"/>
</dbReference>
<dbReference type="PROSITE" id="PS00211">
    <property type="entry name" value="ABC_TRANSPORTER_1"/>
    <property type="match status" value="1"/>
</dbReference>
<dbReference type="EC" id="7.6.2.2" evidence="2"/>
<organism evidence="12 13">
    <name type="scientific">Streptomyces griseus subsp. griseus (strain JCM 4626 / CBS 651.72 / NBRC 13350 / KCC S-0626 / ISP 5235)</name>
    <dbReference type="NCBI Taxonomy" id="455632"/>
    <lineage>
        <taxon>Bacteria</taxon>
        <taxon>Bacillati</taxon>
        <taxon>Actinomycetota</taxon>
        <taxon>Actinomycetes</taxon>
        <taxon>Kitasatosporales</taxon>
        <taxon>Streptomycetaceae</taxon>
        <taxon>Streptomyces</taxon>
    </lineage>
</organism>
<keyword evidence="3" id="KW-0813">Transport</keyword>
<name>B1VL61_STRGG</name>
<dbReference type="InterPro" id="IPR050763">
    <property type="entry name" value="ABC_transporter_ATP-binding"/>
</dbReference>
<dbReference type="FunFam" id="3.40.50.300:FF:000589">
    <property type="entry name" value="ABC transporter, ATP-binding subunit"/>
    <property type="match status" value="1"/>
</dbReference>
<gene>
    <name evidence="12" type="ordered locus">SGR_3260</name>
</gene>
<dbReference type="GO" id="GO:0043215">
    <property type="term" value="P:daunorubicin transport"/>
    <property type="evidence" value="ECO:0007669"/>
    <property type="project" value="InterPro"/>
</dbReference>
<dbReference type="PATRIC" id="fig|455632.4.peg.3334"/>
<dbReference type="GO" id="GO:0008559">
    <property type="term" value="F:ABC-type xenobiotic transporter activity"/>
    <property type="evidence" value="ECO:0007669"/>
    <property type="project" value="UniProtKB-EC"/>
</dbReference>
<evidence type="ECO:0000313" key="13">
    <source>
        <dbReference type="Proteomes" id="UP000001685"/>
    </source>
</evidence>
<dbReference type="Gene3D" id="3.40.50.300">
    <property type="entry name" value="P-loop containing nucleotide triphosphate hydrolases"/>
    <property type="match status" value="1"/>
</dbReference>
<dbReference type="GO" id="GO:0005524">
    <property type="term" value="F:ATP binding"/>
    <property type="evidence" value="ECO:0007669"/>
    <property type="project" value="UniProtKB-KW"/>
</dbReference>
<keyword evidence="7" id="KW-1278">Translocase</keyword>
<keyword evidence="9" id="KW-0046">Antibiotic resistance</keyword>
<dbReference type="Proteomes" id="UP000001685">
    <property type="component" value="Chromosome"/>
</dbReference>
<sequence>MDTMMIEVSDVTKSFGATRALDGVSFAVPRGTVLGLLGHNGAGKTTVVGILSTLSLPTSGEARVAGLDVTRNAEEVRRRIGLTGQYAAVDETLSGHANLVLIARLLGASRAQAAARAEELLELFSLTDAAPRKVKGYSGGMRRRLDLAAGLVGQPEVIFLDEPTTGLDPSARRDLWSVVKRLVHNGTTVLLTTQYLDEADFLADSITVLSSGRVIASGTAAELKDRVGHRSVSVTLRDAQDRPRAVRALEAAGLAPAHEQDGLVLTMPVKDSTDLAGVVRASDEAGVELAGLAFSEPSLDDVYMALNHSGAH</sequence>
<comment type="subcellular location">
    <subcellularLocation>
        <location evidence="1">Cell membrane</location>
        <topology evidence="1">Peripheral membrane protein</topology>
        <orientation evidence="1">Cytoplasmic side</orientation>
    </subcellularLocation>
</comment>
<dbReference type="KEGG" id="sgr:SGR_3260"/>
<evidence type="ECO:0000256" key="9">
    <source>
        <dbReference type="ARBA" id="ARBA00023251"/>
    </source>
</evidence>
<evidence type="ECO:0000256" key="4">
    <source>
        <dbReference type="ARBA" id="ARBA00022475"/>
    </source>
</evidence>
<dbReference type="PANTHER" id="PTHR42711">
    <property type="entry name" value="ABC TRANSPORTER ATP-BINDING PROTEIN"/>
    <property type="match status" value="1"/>
</dbReference>
<dbReference type="GO" id="GO:0005886">
    <property type="term" value="C:plasma membrane"/>
    <property type="evidence" value="ECO:0007669"/>
    <property type="project" value="UniProtKB-SubCell"/>
</dbReference>
<reference evidence="13" key="1">
    <citation type="journal article" date="2008" name="J. Bacteriol.">
        <title>Genome sequence of the streptomycin-producing microorganism Streptomyces griseus IFO 13350.</title>
        <authorList>
            <person name="Ohnishi Y."/>
            <person name="Ishikawa J."/>
            <person name="Hara H."/>
            <person name="Suzuki H."/>
            <person name="Ikenoya M."/>
            <person name="Ikeda H."/>
            <person name="Yamashita A."/>
            <person name="Hattori M."/>
            <person name="Horinouchi S."/>
        </authorList>
    </citation>
    <scope>NUCLEOTIDE SEQUENCE [LARGE SCALE GENOMIC DNA]</scope>
    <source>
        <strain evidence="13">JCM 4626 / NBRC 13350</strain>
    </source>
</reference>
<dbReference type="GO" id="GO:0016887">
    <property type="term" value="F:ATP hydrolysis activity"/>
    <property type="evidence" value="ECO:0007669"/>
    <property type="project" value="InterPro"/>
</dbReference>
<evidence type="ECO:0000256" key="3">
    <source>
        <dbReference type="ARBA" id="ARBA00022448"/>
    </source>
</evidence>
<evidence type="ECO:0000313" key="12">
    <source>
        <dbReference type="EMBL" id="BAG20089.1"/>
    </source>
</evidence>